<protein>
    <submittedName>
        <fullName evidence="1">Uncharacterized protein</fullName>
    </submittedName>
</protein>
<evidence type="ECO:0000313" key="2">
    <source>
        <dbReference type="Proteomes" id="UP000554054"/>
    </source>
</evidence>
<dbReference type="AlphaFoldDB" id="A0A852VM13"/>
<evidence type="ECO:0000313" key="1">
    <source>
        <dbReference type="EMBL" id="NYF96648.1"/>
    </source>
</evidence>
<comment type="caution">
    <text evidence="1">The sequence shown here is derived from an EMBL/GenBank/DDBJ whole genome shotgun (WGS) entry which is preliminary data.</text>
</comment>
<dbReference type="Proteomes" id="UP000554054">
    <property type="component" value="Unassembled WGS sequence"/>
</dbReference>
<organism evidence="1 2">
    <name type="scientific">Janibacter cremeus</name>
    <dbReference type="NCBI Taxonomy" id="1285192"/>
    <lineage>
        <taxon>Bacteria</taxon>
        <taxon>Bacillati</taxon>
        <taxon>Actinomycetota</taxon>
        <taxon>Actinomycetes</taxon>
        <taxon>Micrococcales</taxon>
        <taxon>Intrasporangiaceae</taxon>
        <taxon>Janibacter</taxon>
    </lineage>
</organism>
<name>A0A852VM13_9MICO</name>
<dbReference type="EMBL" id="JACCAE010000001">
    <property type="protein sequence ID" value="NYF96648.1"/>
    <property type="molecule type" value="Genomic_DNA"/>
</dbReference>
<dbReference type="RefSeq" id="WP_185989671.1">
    <property type="nucleotide sequence ID" value="NZ_JACCAE010000001.1"/>
</dbReference>
<proteinExistence type="predicted"/>
<accession>A0A852VM13</accession>
<sequence length="45" mass="4959">MTAKGEGGAVTGDGEADRTSRLIEHVESLAGTRRRGTAWEMWRRV</sequence>
<reference evidence="1 2" key="1">
    <citation type="submission" date="2020-07" db="EMBL/GenBank/DDBJ databases">
        <title>Sequencing the genomes of 1000 actinobacteria strains.</title>
        <authorList>
            <person name="Klenk H.-P."/>
        </authorList>
    </citation>
    <scope>NUCLEOTIDE SEQUENCE [LARGE SCALE GENOMIC DNA]</scope>
    <source>
        <strain evidence="1 2">DSM 26154</strain>
    </source>
</reference>
<keyword evidence="2" id="KW-1185">Reference proteome</keyword>
<gene>
    <name evidence="1" type="ORF">BJY20_000040</name>
</gene>